<sequence length="252" mass="29086">MYMPLDNLPILTDEYMTQKKQEAFDSSPLYEFTLIKEKPNRYAAIVIWFFLSSIVVWFAIYDPLVIDVFYMLSAIFIISIACMQSYYADNPKTEQKVTLNEKGFIVTETSLLPDFYCKSLRYSGYLGIAIAVVGTIIAGPLILAGAGAGILAAFKMYKVKNVPSVQVCPFNSDIQYEVYPVSAVRYKHNLKELRFSPNIVMEEERPQLFRRNRNFYSIDFAINEEVKYRLFQQLEKIVNVVEVEEFRTPEAS</sequence>
<dbReference type="EMBL" id="BATL01000023">
    <property type="protein sequence ID" value="GAD75238.1"/>
    <property type="molecule type" value="Genomic_DNA"/>
</dbReference>
<protein>
    <submittedName>
        <fullName evidence="2">Uncharacterized protein</fullName>
    </submittedName>
</protein>
<accession>U3CA22</accession>
<evidence type="ECO:0000256" key="1">
    <source>
        <dbReference type="SAM" id="Phobius"/>
    </source>
</evidence>
<dbReference type="STRING" id="1219077.VAZ01S_023_00040"/>
<dbReference type="AlphaFoldDB" id="U3CA22"/>
<dbReference type="Proteomes" id="UP000016567">
    <property type="component" value="Unassembled WGS sequence"/>
</dbReference>
<proteinExistence type="predicted"/>
<dbReference type="RefSeq" id="WP_021708997.1">
    <property type="nucleotide sequence ID" value="NZ_BATL01000023.1"/>
</dbReference>
<name>U3CA22_9VIBR</name>
<reference evidence="2 3" key="1">
    <citation type="submission" date="2013-09" db="EMBL/GenBank/DDBJ databases">
        <title>Whole genome shotgun sequence of Vibrio azureus NBRC 104587.</title>
        <authorList>
            <person name="Isaki S."/>
            <person name="Hosoyama A."/>
            <person name="Numata M."/>
            <person name="Hashimoto M."/>
            <person name="Hosoyama Y."/>
            <person name="Tsuchikane K."/>
            <person name="Noguchi M."/>
            <person name="Hirakata S."/>
            <person name="Ichikawa N."/>
            <person name="Ohji S."/>
            <person name="Yamazoe A."/>
            <person name="Fujita N."/>
        </authorList>
    </citation>
    <scope>NUCLEOTIDE SEQUENCE [LARGE SCALE GENOMIC DNA]</scope>
    <source>
        <strain evidence="2 3">NBRC 104587</strain>
    </source>
</reference>
<comment type="caution">
    <text evidence="2">The sequence shown here is derived from an EMBL/GenBank/DDBJ whole genome shotgun (WGS) entry which is preliminary data.</text>
</comment>
<evidence type="ECO:0000313" key="2">
    <source>
        <dbReference type="EMBL" id="GAD75238.1"/>
    </source>
</evidence>
<keyword evidence="1" id="KW-0472">Membrane</keyword>
<gene>
    <name evidence="2" type="ORF">VAZ01S_023_00040</name>
</gene>
<keyword evidence="3" id="KW-1185">Reference proteome</keyword>
<feature type="transmembrane region" description="Helical" evidence="1">
    <location>
        <begin position="42"/>
        <end position="61"/>
    </location>
</feature>
<keyword evidence="1" id="KW-0812">Transmembrane</keyword>
<organism evidence="2 3">
    <name type="scientific">Vibrio azureus NBRC 104587</name>
    <dbReference type="NCBI Taxonomy" id="1219077"/>
    <lineage>
        <taxon>Bacteria</taxon>
        <taxon>Pseudomonadati</taxon>
        <taxon>Pseudomonadota</taxon>
        <taxon>Gammaproteobacteria</taxon>
        <taxon>Vibrionales</taxon>
        <taxon>Vibrionaceae</taxon>
        <taxon>Vibrio</taxon>
    </lineage>
</organism>
<feature type="transmembrane region" description="Helical" evidence="1">
    <location>
        <begin position="68"/>
        <end position="87"/>
    </location>
</feature>
<feature type="transmembrane region" description="Helical" evidence="1">
    <location>
        <begin position="125"/>
        <end position="154"/>
    </location>
</feature>
<keyword evidence="1" id="KW-1133">Transmembrane helix</keyword>
<evidence type="ECO:0000313" key="3">
    <source>
        <dbReference type="Proteomes" id="UP000016567"/>
    </source>
</evidence>